<comment type="similarity">
    <text evidence="1">Belongs to the short-chain dehydrogenases/reductases (SDR) family.</text>
</comment>
<dbReference type="SUPFAM" id="SSF51735">
    <property type="entry name" value="NAD(P)-binding Rossmann-fold domains"/>
    <property type="match status" value="1"/>
</dbReference>
<dbReference type="AlphaFoldDB" id="A0A147HR85"/>
<dbReference type="PANTHER" id="PTHR42760">
    <property type="entry name" value="SHORT-CHAIN DEHYDROGENASES/REDUCTASES FAMILY MEMBER"/>
    <property type="match status" value="1"/>
</dbReference>
<dbReference type="GO" id="GO:0016616">
    <property type="term" value="F:oxidoreductase activity, acting on the CH-OH group of donors, NAD or NADP as acceptor"/>
    <property type="evidence" value="ECO:0007669"/>
    <property type="project" value="TreeGrafter"/>
</dbReference>
<evidence type="ECO:0000259" key="3">
    <source>
        <dbReference type="SMART" id="SM00822"/>
    </source>
</evidence>
<dbReference type="Proteomes" id="UP000072867">
    <property type="component" value="Unassembled WGS sequence"/>
</dbReference>
<dbReference type="InterPro" id="IPR057326">
    <property type="entry name" value="KR_dom"/>
</dbReference>
<sequence>MRFSDRHFLVTGGTSGIGLATAQRLIAEGGRVLATGRSPDHIAEAQAALPGATILAHDAADPDATAALVDAVRDFAPQGLDGAFLNAGIGRFKMLDAIDADEFDEHFDLNVRAPLLQAQALSPVIKDGGAILLIGSGTVGGGRADALVYAASKSAIRQAARSLATQFAPRRIRVNVVAPGATETRFHTRGGMSDADLSAYKAKVSKAVPLGRLGKPEDVAGVACFLLSDDAAYVTGSEYRVDGGLTMA</sequence>
<dbReference type="Pfam" id="PF13561">
    <property type="entry name" value="adh_short_C2"/>
    <property type="match status" value="1"/>
</dbReference>
<evidence type="ECO:0000313" key="5">
    <source>
        <dbReference type="Proteomes" id="UP000072867"/>
    </source>
</evidence>
<dbReference type="InterPro" id="IPR036291">
    <property type="entry name" value="NAD(P)-bd_dom_sf"/>
</dbReference>
<keyword evidence="2" id="KW-0560">Oxidoreductase</keyword>
<dbReference type="RefSeq" id="WP_058734976.1">
    <property type="nucleotide sequence ID" value="NZ_LDTD01000228.1"/>
</dbReference>
<feature type="domain" description="Ketoreductase" evidence="3">
    <location>
        <begin position="6"/>
        <end position="182"/>
    </location>
</feature>
<accession>A0A147HR85</accession>
<proteinExistence type="inferred from homology"/>
<evidence type="ECO:0000256" key="2">
    <source>
        <dbReference type="ARBA" id="ARBA00023002"/>
    </source>
</evidence>
<evidence type="ECO:0000256" key="1">
    <source>
        <dbReference type="ARBA" id="ARBA00006484"/>
    </source>
</evidence>
<organism evidence="4 5">
    <name type="scientific">Sphingomonas sanguinis</name>
    <dbReference type="NCBI Taxonomy" id="33051"/>
    <lineage>
        <taxon>Bacteria</taxon>
        <taxon>Pseudomonadati</taxon>
        <taxon>Pseudomonadota</taxon>
        <taxon>Alphaproteobacteria</taxon>
        <taxon>Sphingomonadales</taxon>
        <taxon>Sphingomonadaceae</taxon>
        <taxon>Sphingomonas</taxon>
    </lineage>
</organism>
<dbReference type="Gene3D" id="3.40.50.720">
    <property type="entry name" value="NAD(P)-binding Rossmann-like Domain"/>
    <property type="match status" value="1"/>
</dbReference>
<dbReference type="STRING" id="33051.SB4_14185"/>
<reference evidence="4 5" key="1">
    <citation type="journal article" date="2016" name="Front. Microbiol.">
        <title>Genomic Resource of Rice Seed Associated Bacteria.</title>
        <authorList>
            <person name="Midha S."/>
            <person name="Bansal K."/>
            <person name="Sharma S."/>
            <person name="Kumar N."/>
            <person name="Patil P.P."/>
            <person name="Chaudhry V."/>
            <person name="Patil P.B."/>
        </authorList>
    </citation>
    <scope>NUCLEOTIDE SEQUENCE [LARGE SCALE GENOMIC DNA]</scope>
    <source>
        <strain evidence="4 5">NS319</strain>
    </source>
</reference>
<dbReference type="FunFam" id="3.40.50.720:FF:000084">
    <property type="entry name" value="Short-chain dehydrogenase reductase"/>
    <property type="match status" value="1"/>
</dbReference>
<gene>
    <name evidence="4" type="ORF">NS319_19070</name>
</gene>
<dbReference type="PRINTS" id="PR00081">
    <property type="entry name" value="GDHRDH"/>
</dbReference>
<comment type="caution">
    <text evidence="4">The sequence shown here is derived from an EMBL/GenBank/DDBJ whole genome shotgun (WGS) entry which is preliminary data.</text>
</comment>
<evidence type="ECO:0000313" key="4">
    <source>
        <dbReference type="EMBL" id="KTT63554.1"/>
    </source>
</evidence>
<dbReference type="CDD" id="cd05233">
    <property type="entry name" value="SDR_c"/>
    <property type="match status" value="1"/>
</dbReference>
<name>A0A147HR85_9SPHN</name>
<dbReference type="InterPro" id="IPR002347">
    <property type="entry name" value="SDR_fam"/>
</dbReference>
<dbReference type="SMART" id="SM00822">
    <property type="entry name" value="PKS_KR"/>
    <property type="match status" value="1"/>
</dbReference>
<dbReference type="PANTHER" id="PTHR42760:SF133">
    <property type="entry name" value="3-OXOACYL-[ACYL-CARRIER-PROTEIN] REDUCTASE"/>
    <property type="match status" value="1"/>
</dbReference>
<dbReference type="PATRIC" id="fig|33051.3.peg.1601"/>
<protein>
    <recommendedName>
        <fullName evidence="3">Ketoreductase domain-containing protein</fullName>
    </recommendedName>
</protein>
<dbReference type="EMBL" id="LDTD01000228">
    <property type="protein sequence ID" value="KTT63554.1"/>
    <property type="molecule type" value="Genomic_DNA"/>
</dbReference>